<feature type="region of interest" description="Disordered" evidence="3">
    <location>
        <begin position="98"/>
        <end position="185"/>
    </location>
</feature>
<feature type="non-terminal residue" evidence="5">
    <location>
        <position position="1"/>
    </location>
</feature>
<feature type="compositionally biased region" description="Low complexity" evidence="3">
    <location>
        <begin position="166"/>
        <end position="177"/>
    </location>
</feature>
<dbReference type="Gene3D" id="3.40.30.10">
    <property type="entry name" value="Glutaredoxin"/>
    <property type="match status" value="1"/>
</dbReference>
<evidence type="ECO:0000313" key="6">
    <source>
        <dbReference type="Proteomes" id="UP001190700"/>
    </source>
</evidence>
<dbReference type="InterPro" id="IPR013766">
    <property type="entry name" value="Thioredoxin_domain"/>
</dbReference>
<dbReference type="SUPFAM" id="SSF52833">
    <property type="entry name" value="Thioredoxin-like"/>
    <property type="match status" value="1"/>
</dbReference>
<keyword evidence="6" id="KW-1185">Reference proteome</keyword>
<dbReference type="EMBL" id="LGRX02020390">
    <property type="protein sequence ID" value="KAK3257557.1"/>
    <property type="molecule type" value="Genomic_DNA"/>
</dbReference>
<accession>A0AAE0FD08</accession>
<dbReference type="GO" id="GO:0005783">
    <property type="term" value="C:endoplasmic reticulum"/>
    <property type="evidence" value="ECO:0007669"/>
    <property type="project" value="TreeGrafter"/>
</dbReference>
<evidence type="ECO:0000256" key="2">
    <source>
        <dbReference type="ARBA" id="ARBA00022729"/>
    </source>
</evidence>
<evidence type="ECO:0000256" key="3">
    <source>
        <dbReference type="SAM" id="MobiDB-lite"/>
    </source>
</evidence>
<evidence type="ECO:0000256" key="1">
    <source>
        <dbReference type="ARBA" id="ARBA00006347"/>
    </source>
</evidence>
<dbReference type="Pfam" id="PF00085">
    <property type="entry name" value="Thioredoxin"/>
    <property type="match status" value="1"/>
</dbReference>
<feature type="compositionally biased region" description="Low complexity" evidence="3">
    <location>
        <begin position="146"/>
        <end position="157"/>
    </location>
</feature>
<feature type="domain" description="Thioredoxin" evidence="4">
    <location>
        <begin position="5"/>
        <end position="92"/>
    </location>
</feature>
<keyword evidence="2" id="KW-0732">Signal</keyword>
<dbReference type="InterPro" id="IPR051063">
    <property type="entry name" value="PDI"/>
</dbReference>
<organism evidence="5 6">
    <name type="scientific">Cymbomonas tetramitiformis</name>
    <dbReference type="NCBI Taxonomy" id="36881"/>
    <lineage>
        <taxon>Eukaryota</taxon>
        <taxon>Viridiplantae</taxon>
        <taxon>Chlorophyta</taxon>
        <taxon>Pyramimonadophyceae</taxon>
        <taxon>Pyramimonadales</taxon>
        <taxon>Pyramimonadaceae</taxon>
        <taxon>Cymbomonas</taxon>
    </lineage>
</organism>
<dbReference type="PANTHER" id="PTHR45672:SF3">
    <property type="entry name" value="THIOREDOXIN DOMAIN-CONTAINING PROTEIN 5"/>
    <property type="match status" value="1"/>
</dbReference>
<evidence type="ECO:0000259" key="4">
    <source>
        <dbReference type="Pfam" id="PF00085"/>
    </source>
</evidence>
<protein>
    <recommendedName>
        <fullName evidence="4">Thioredoxin domain-containing protein</fullName>
    </recommendedName>
</protein>
<comment type="caution">
    <text evidence="5">The sequence shown here is derived from an EMBL/GenBank/DDBJ whole genome shotgun (WGS) entry which is preliminary data.</text>
</comment>
<evidence type="ECO:0000313" key="5">
    <source>
        <dbReference type="EMBL" id="KAK3257557.1"/>
    </source>
</evidence>
<comment type="similarity">
    <text evidence="1">Belongs to the protein disulfide isomerase family.</text>
</comment>
<sequence>DFSAERKTVLVTFYERWCPHSAELMPMLTRAAAVLSTRAFLMRAECSASTRTRAFCTRNEVHAYPTIMLFTGEDKVRYNDVRQVSSIEAFIQQHWVQPAPAPASSAPHTDVPEVAGGKDGQCECAPDAAQPAKKGKGKTRSKEPDSANTNTSSLAASKGKKEKGAKVTATAAKSSKAASKKDAEGTLAECQEVVQELQSQSQECEARLHQLEESTQRCHLATLH</sequence>
<dbReference type="InterPro" id="IPR036249">
    <property type="entry name" value="Thioredoxin-like_sf"/>
</dbReference>
<dbReference type="GO" id="GO:0006457">
    <property type="term" value="P:protein folding"/>
    <property type="evidence" value="ECO:0007669"/>
    <property type="project" value="TreeGrafter"/>
</dbReference>
<dbReference type="AlphaFoldDB" id="A0AAE0FD08"/>
<dbReference type="GO" id="GO:0003756">
    <property type="term" value="F:protein disulfide isomerase activity"/>
    <property type="evidence" value="ECO:0007669"/>
    <property type="project" value="TreeGrafter"/>
</dbReference>
<gene>
    <name evidence="5" type="ORF">CYMTET_33361</name>
</gene>
<dbReference type="CDD" id="cd02961">
    <property type="entry name" value="PDI_a_family"/>
    <property type="match status" value="1"/>
</dbReference>
<reference evidence="5 6" key="1">
    <citation type="journal article" date="2015" name="Genome Biol. Evol.">
        <title>Comparative Genomics of a Bacterivorous Green Alga Reveals Evolutionary Causalities and Consequences of Phago-Mixotrophic Mode of Nutrition.</title>
        <authorList>
            <person name="Burns J.A."/>
            <person name="Paasch A."/>
            <person name="Narechania A."/>
            <person name="Kim E."/>
        </authorList>
    </citation>
    <scope>NUCLEOTIDE SEQUENCE [LARGE SCALE GENOMIC DNA]</scope>
    <source>
        <strain evidence="5 6">PLY_AMNH</strain>
    </source>
</reference>
<proteinExistence type="inferred from homology"/>
<dbReference type="Proteomes" id="UP001190700">
    <property type="component" value="Unassembled WGS sequence"/>
</dbReference>
<dbReference type="PANTHER" id="PTHR45672">
    <property type="entry name" value="PROTEIN DISULFIDE-ISOMERASE C17H9.14C-RELATED"/>
    <property type="match status" value="1"/>
</dbReference>
<name>A0AAE0FD08_9CHLO</name>